<evidence type="ECO:0000259" key="5">
    <source>
        <dbReference type="PROSITE" id="PS50014"/>
    </source>
</evidence>
<feature type="compositionally biased region" description="Acidic residues" evidence="4">
    <location>
        <begin position="569"/>
        <end position="729"/>
    </location>
</feature>
<dbReference type="OrthoDB" id="6017at2759"/>
<evidence type="ECO:0000256" key="2">
    <source>
        <dbReference type="PROSITE-ProRule" id="PRU00035"/>
    </source>
</evidence>
<evidence type="ECO:0000313" key="6">
    <source>
        <dbReference type="EMBL" id="PRP83959.1"/>
    </source>
</evidence>
<gene>
    <name evidence="6" type="ORF">PROFUN_08643</name>
</gene>
<keyword evidence="1 2" id="KW-0103">Bromodomain</keyword>
<feature type="compositionally biased region" description="Basic and acidic residues" evidence="4">
    <location>
        <begin position="542"/>
        <end position="558"/>
    </location>
</feature>
<proteinExistence type="predicted"/>
<feature type="compositionally biased region" description="Basic and acidic residues" evidence="4">
    <location>
        <begin position="304"/>
        <end position="362"/>
    </location>
</feature>
<feature type="region of interest" description="Disordered" evidence="4">
    <location>
        <begin position="290"/>
        <end position="379"/>
    </location>
</feature>
<dbReference type="AlphaFoldDB" id="A0A2P6NJ53"/>
<comment type="caution">
    <text evidence="6">The sequence shown here is derived from an EMBL/GenBank/DDBJ whole genome shotgun (WGS) entry which is preliminary data.</text>
</comment>
<evidence type="ECO:0000256" key="4">
    <source>
        <dbReference type="SAM" id="MobiDB-lite"/>
    </source>
</evidence>
<dbReference type="Pfam" id="PF00439">
    <property type="entry name" value="Bromodomain"/>
    <property type="match status" value="1"/>
</dbReference>
<dbReference type="STRING" id="1890364.A0A2P6NJ53"/>
<evidence type="ECO:0000256" key="3">
    <source>
        <dbReference type="SAM" id="Coils"/>
    </source>
</evidence>
<feature type="coiled-coil region" evidence="3">
    <location>
        <begin position="169"/>
        <end position="227"/>
    </location>
</feature>
<dbReference type="InterPro" id="IPR001487">
    <property type="entry name" value="Bromodomain"/>
</dbReference>
<evidence type="ECO:0000313" key="7">
    <source>
        <dbReference type="Proteomes" id="UP000241769"/>
    </source>
</evidence>
<dbReference type="CDD" id="cd04369">
    <property type="entry name" value="Bromodomain"/>
    <property type="match status" value="1"/>
</dbReference>
<dbReference type="InterPro" id="IPR036427">
    <property type="entry name" value="Bromodomain-like_sf"/>
</dbReference>
<feature type="compositionally biased region" description="Basic residues" evidence="4">
    <location>
        <begin position="526"/>
        <end position="541"/>
    </location>
</feature>
<protein>
    <recommendedName>
        <fullName evidence="5">Bromo domain-containing protein</fullName>
    </recommendedName>
</protein>
<dbReference type="SMART" id="SM00297">
    <property type="entry name" value="BROMO"/>
    <property type="match status" value="1"/>
</dbReference>
<sequence length="918" mass="108006">MASISSSVLDEESSEREMKTCNSVECLGSITLSVSNPKSGHHNLRWLIRANNKTLVFGSDPSCDFILKLPMTEPKQFALEIKYSDDGEPFLVLTDYMRNYPQMDPFKKSQHVVEINGSPISHLQPSGLYPLGRRSTVKWCNKDFHVEFWGNDLHRSNSAIQRWKDEKLYESQEKQFRQQQKELKSAAAQLPTEKKEMEDVRALRAQLEEYKSRVVQQQEEKGQLEVSHEMMMKKLMTTLPVSNIILYLRSLSTESVRLVDILETDRYVKETPAASTEIVTLRSPLKGGIMNRRIIHNPPQDTAKPIEKKKAEEKTKEKPKKAEEKTKEKPKKAEEKTKKPPTKKVEEKKKVNVRPEAHRMELEDSQMSGPDGSEFEKSPVKFNGTVTQDHRHRMMDILDFVVDAKIQVGKRIYLMNTIFLQLPDRSASYAKSYYETITEPISIEMMRERVPDYNRVDEFQRDLDLMFNNALKFNLKTGVIHKCTTKLKTLVKETWKEKFGVQWVDRYQLPQKRPELASEKTVPSNIKRKRADSKASKRKTNKDKPTIDAQKKNGEEKTSSQSSNATVESSEEETQFIAVEEEEEETQFQAIEEEEEETQFQAIEEEEEETQFQAIEEEEETQLQAVEEEEKEEEEEEEEVQFEAVEEEEEKQFEAVEDSEDESPSEEEQFVIRDEEEEEEEQFVIRDEEEEEEQLIIKEEEEEEEEQFVIKEEEEEEEQFVIKEDDEEEHTILKDESDEEEKQFVAQEDKVFESEADDDSSEDEDSSDDERAEDSDGDGLDDSMKILLDTCHHHIRSKTKDAKILKMVEEFWSGYHKKGGPRDWDTLQSRFNRDLSSHRFRRLYFMQASIHLYLVGLTMYDPRYWEEQEEKTVRSRENILKVERWAFGQKEGGFRRMLREEEERKRVLQEREDKVKGE</sequence>
<dbReference type="InParanoid" id="A0A2P6NJ53"/>
<dbReference type="EMBL" id="MDYQ01000072">
    <property type="protein sequence ID" value="PRP83959.1"/>
    <property type="molecule type" value="Genomic_DNA"/>
</dbReference>
<feature type="compositionally biased region" description="Acidic residues" evidence="4">
    <location>
        <begin position="754"/>
        <end position="781"/>
    </location>
</feature>
<keyword evidence="7" id="KW-1185">Reference proteome</keyword>
<dbReference type="Proteomes" id="UP000241769">
    <property type="component" value="Unassembled WGS sequence"/>
</dbReference>
<reference evidence="6 7" key="1">
    <citation type="journal article" date="2018" name="Genome Biol. Evol.">
        <title>Multiple Roots of Fruiting Body Formation in Amoebozoa.</title>
        <authorList>
            <person name="Hillmann F."/>
            <person name="Forbes G."/>
            <person name="Novohradska S."/>
            <person name="Ferling I."/>
            <person name="Riege K."/>
            <person name="Groth M."/>
            <person name="Westermann M."/>
            <person name="Marz M."/>
            <person name="Spaller T."/>
            <person name="Winckler T."/>
            <person name="Schaap P."/>
            <person name="Glockner G."/>
        </authorList>
    </citation>
    <scope>NUCLEOTIDE SEQUENCE [LARGE SCALE GENOMIC DNA]</scope>
    <source>
        <strain evidence="6 7">Jena</strain>
    </source>
</reference>
<keyword evidence="3" id="KW-0175">Coiled coil</keyword>
<feature type="domain" description="Bromo" evidence="5">
    <location>
        <begin position="411"/>
        <end position="481"/>
    </location>
</feature>
<evidence type="ECO:0000256" key="1">
    <source>
        <dbReference type="ARBA" id="ARBA00023117"/>
    </source>
</evidence>
<organism evidence="6 7">
    <name type="scientific">Planoprotostelium fungivorum</name>
    <dbReference type="NCBI Taxonomy" id="1890364"/>
    <lineage>
        <taxon>Eukaryota</taxon>
        <taxon>Amoebozoa</taxon>
        <taxon>Evosea</taxon>
        <taxon>Variosea</taxon>
        <taxon>Cavosteliida</taxon>
        <taxon>Cavosteliaceae</taxon>
        <taxon>Planoprotostelium</taxon>
    </lineage>
</organism>
<dbReference type="SUPFAM" id="SSF47370">
    <property type="entry name" value="Bromodomain"/>
    <property type="match status" value="1"/>
</dbReference>
<dbReference type="PROSITE" id="PS50014">
    <property type="entry name" value="BROMODOMAIN_2"/>
    <property type="match status" value="1"/>
</dbReference>
<dbReference type="Gene3D" id="1.20.920.10">
    <property type="entry name" value="Bromodomain-like"/>
    <property type="match status" value="1"/>
</dbReference>
<feature type="region of interest" description="Disordered" evidence="4">
    <location>
        <begin position="515"/>
        <end position="781"/>
    </location>
</feature>
<feature type="compositionally biased region" description="Polar residues" evidence="4">
    <location>
        <begin position="559"/>
        <end position="568"/>
    </location>
</feature>
<name>A0A2P6NJ53_9EUKA</name>
<accession>A0A2P6NJ53</accession>